<dbReference type="AlphaFoldDB" id="A0A1M5WGI7"/>
<gene>
    <name evidence="1" type="ORF">SAMN05421807_11631</name>
</gene>
<evidence type="ECO:0000313" key="1">
    <source>
        <dbReference type="EMBL" id="SHH86314.1"/>
    </source>
</evidence>
<name>A0A1M5WGI7_9BACI</name>
<accession>A0A1M5WGI7</accession>
<keyword evidence="2" id="KW-1185">Reference proteome</keyword>
<organism evidence="1 2">
    <name type="scientific">Virgibacillus chiguensis</name>
    <dbReference type="NCBI Taxonomy" id="411959"/>
    <lineage>
        <taxon>Bacteria</taxon>
        <taxon>Bacillati</taxon>
        <taxon>Bacillota</taxon>
        <taxon>Bacilli</taxon>
        <taxon>Bacillales</taxon>
        <taxon>Bacillaceae</taxon>
        <taxon>Virgibacillus</taxon>
    </lineage>
</organism>
<proteinExistence type="predicted"/>
<dbReference type="Proteomes" id="UP000184079">
    <property type="component" value="Unassembled WGS sequence"/>
</dbReference>
<reference evidence="2" key="1">
    <citation type="submission" date="2016-11" db="EMBL/GenBank/DDBJ databases">
        <authorList>
            <person name="Varghese N."/>
            <person name="Submissions S."/>
        </authorList>
    </citation>
    <scope>NUCLEOTIDE SEQUENCE [LARGE SCALE GENOMIC DNA]</scope>
    <source>
        <strain evidence="2">CGMCC 1.6496</strain>
    </source>
</reference>
<dbReference type="RefSeq" id="WP_170861770.1">
    <property type="nucleotide sequence ID" value="NZ_FQXD01000016.1"/>
</dbReference>
<protein>
    <submittedName>
        <fullName evidence="1">Uncharacterized protein</fullName>
    </submittedName>
</protein>
<sequence>MTTMVKYEIEKILKNKTFIGAMVVSLFGTALHELCKAIYNEDTGL</sequence>
<evidence type="ECO:0000313" key="2">
    <source>
        <dbReference type="Proteomes" id="UP000184079"/>
    </source>
</evidence>
<dbReference type="EMBL" id="FQXD01000016">
    <property type="protein sequence ID" value="SHH86314.1"/>
    <property type="molecule type" value="Genomic_DNA"/>
</dbReference>